<organism evidence="6">
    <name type="scientific">hydrothermal vent metagenome</name>
    <dbReference type="NCBI Taxonomy" id="652676"/>
    <lineage>
        <taxon>unclassified sequences</taxon>
        <taxon>metagenomes</taxon>
        <taxon>ecological metagenomes</taxon>
    </lineage>
</organism>
<dbReference type="InterPro" id="IPR051216">
    <property type="entry name" value="Teneurin"/>
</dbReference>
<dbReference type="GO" id="GO:0042803">
    <property type="term" value="F:protein homodimerization activity"/>
    <property type="evidence" value="ECO:0007669"/>
    <property type="project" value="TreeGrafter"/>
</dbReference>
<dbReference type="Gene3D" id="2.130.10.10">
    <property type="entry name" value="YVTN repeat-like/Quinoprotein amine dehydrogenase"/>
    <property type="match status" value="4"/>
</dbReference>
<proteinExistence type="predicted"/>
<dbReference type="InterPro" id="IPR022385">
    <property type="entry name" value="Rhs_assc_core"/>
</dbReference>
<dbReference type="InterPro" id="IPR006644">
    <property type="entry name" value="Cadg"/>
</dbReference>
<keyword evidence="3" id="KW-1015">Disulfide bond</keyword>
<evidence type="ECO:0000259" key="5">
    <source>
        <dbReference type="SMART" id="SM00736"/>
    </source>
</evidence>
<dbReference type="EMBL" id="UOFQ01000063">
    <property type="protein sequence ID" value="VAW87327.1"/>
    <property type="molecule type" value="Genomic_DNA"/>
</dbReference>
<dbReference type="InterPro" id="IPR011964">
    <property type="entry name" value="YVTN_b-propeller_repeat"/>
</dbReference>
<dbReference type="Gene3D" id="2.60.40.10">
    <property type="entry name" value="Immunoglobulins"/>
    <property type="match status" value="2"/>
</dbReference>
<dbReference type="Pfam" id="PF25020">
    <property type="entry name" value="TTR_TEN1-4"/>
    <property type="match status" value="1"/>
</dbReference>
<name>A0A3B0ZJ46_9ZZZZ</name>
<dbReference type="InterPro" id="IPR008969">
    <property type="entry name" value="CarboxyPept-like_regulatory"/>
</dbReference>
<dbReference type="InterPro" id="IPR001258">
    <property type="entry name" value="NHL_repeat"/>
</dbReference>
<dbReference type="InterPro" id="IPR019405">
    <property type="entry name" value="Lactonase_7-beta_prop"/>
</dbReference>
<dbReference type="PROSITE" id="PS51125">
    <property type="entry name" value="NHL"/>
    <property type="match status" value="1"/>
</dbReference>
<dbReference type="GO" id="GO:0043005">
    <property type="term" value="C:neuron projection"/>
    <property type="evidence" value="ECO:0007669"/>
    <property type="project" value="TreeGrafter"/>
</dbReference>
<keyword evidence="2" id="KW-0677">Repeat</keyword>
<dbReference type="SUPFAM" id="SSF51004">
    <property type="entry name" value="C-terminal (heme d1) domain of cytochrome cd1-nitrite reductase"/>
    <property type="match status" value="3"/>
</dbReference>
<dbReference type="SUPFAM" id="SSF49313">
    <property type="entry name" value="Cadherin-like"/>
    <property type="match status" value="1"/>
</dbReference>
<dbReference type="Pfam" id="PF25021">
    <property type="entry name" value="TEN_NHL"/>
    <property type="match status" value="1"/>
</dbReference>
<dbReference type="Pfam" id="PF01436">
    <property type="entry name" value="NHL"/>
    <property type="match status" value="2"/>
</dbReference>
<dbReference type="GO" id="GO:0007157">
    <property type="term" value="P:heterophilic cell-cell adhesion via plasma membrane cell adhesion molecules"/>
    <property type="evidence" value="ECO:0007669"/>
    <property type="project" value="TreeGrafter"/>
</dbReference>
<dbReference type="Pfam" id="PF09136">
    <property type="entry name" value="Glucodextran_B"/>
    <property type="match status" value="1"/>
</dbReference>
<dbReference type="Pfam" id="PF25023">
    <property type="entry name" value="TEN_YD-shell"/>
    <property type="match status" value="2"/>
</dbReference>
<dbReference type="GO" id="GO:0048666">
    <property type="term" value="P:neuron development"/>
    <property type="evidence" value="ECO:0007669"/>
    <property type="project" value="TreeGrafter"/>
</dbReference>
<evidence type="ECO:0000256" key="4">
    <source>
        <dbReference type="SAM" id="MobiDB-lite"/>
    </source>
</evidence>
<dbReference type="GO" id="GO:0005509">
    <property type="term" value="F:calcium ion binding"/>
    <property type="evidence" value="ECO:0007669"/>
    <property type="project" value="InterPro"/>
</dbReference>
<dbReference type="Gene3D" id="2.120.10.30">
    <property type="entry name" value="TolB, C-terminal domain"/>
    <property type="match status" value="3"/>
</dbReference>
<evidence type="ECO:0000256" key="3">
    <source>
        <dbReference type="ARBA" id="ARBA00023157"/>
    </source>
</evidence>
<dbReference type="NCBIfam" id="TIGR03696">
    <property type="entry name" value="Rhs_assc_core"/>
    <property type="match status" value="1"/>
</dbReference>
<dbReference type="GO" id="GO:0050839">
    <property type="term" value="F:cell adhesion molecule binding"/>
    <property type="evidence" value="ECO:0007669"/>
    <property type="project" value="TreeGrafter"/>
</dbReference>
<gene>
    <name evidence="6" type="ORF">MNBD_GAMMA17-1579</name>
</gene>
<feature type="domain" description="Dystroglycan-type cadherin-like" evidence="5">
    <location>
        <begin position="860"/>
        <end position="952"/>
    </location>
</feature>
<dbReference type="CDD" id="cd14953">
    <property type="entry name" value="NHL_like_1"/>
    <property type="match status" value="1"/>
</dbReference>
<evidence type="ECO:0000313" key="6">
    <source>
        <dbReference type="EMBL" id="VAW87327.1"/>
    </source>
</evidence>
<keyword evidence="1" id="KW-0245">EGF-like domain</keyword>
<dbReference type="Pfam" id="PF21783">
    <property type="entry name" value="YNCE"/>
    <property type="match status" value="1"/>
</dbReference>
<dbReference type="InterPro" id="IPR015919">
    <property type="entry name" value="Cadherin-like_sf"/>
</dbReference>
<dbReference type="GO" id="GO:0016020">
    <property type="term" value="C:membrane"/>
    <property type="evidence" value="ECO:0007669"/>
    <property type="project" value="InterPro"/>
</dbReference>
<sequence length="3167" mass="331520">MAKLFFSLPTIYIQSAFRSLGIILFWSLLTASSIASAVEVPLGGKPQAVAIHAGTGQVLVVVKESQALEVIDLTSQNSVATIALGEKPTNIALNPATSTAVITHKKSDSVSFIDLASHVVTGTLAVGKDPHGVAVDAASNLAIVANKKADTVSIIDLQTFIVINTLTVGERPTAVAVDNGIAIVSNEKSDTLSFIDLATQTVIATLPVAEKPGEIAVNPETRIAVITHEKNNQISIIDLPTRTLLSTLPVGEEPQAVAINPVTNIALISNEHDDSLSVIDLSDLSMLGTLSTGRNPVDVAIDAESNIAVVANKKGHSISIIDLATATYAISAPVGHDPHGVAIHPSLNIAVVANMKDDTVTILSLPDGATTATIAVGKKPRSVAIHTARNEALVSQRKDDTLTVIDLITQQVVATIAVGKGPRGIVIDENTNRAIVANKKENTLSLIDINARTVTATIPVGKDPVDVALHPTSNSVLVVNKKDDTLQIIDLDSGTVTATIATGRQPRAVAVSATLNIAVVANKKDDNLTLYDLADNSVIATIPVGKAPRDLAIRETDDHLLVVNKGDNTVSVVDLITQSVIETLFVGNTPFAVALHPDTGQGIVTNEHSDDISLLNFTATDNTAPTITAALSMPANAAGWHQQDVTVTFTCTDAGIAACPAPVTLSTEGAGQVISGTATDVAGNSATASITVNLDKTQPTMTATSTPLANIFGWHNSDVIVSFSCSDTLSGIVQCPADLLIADGGAGQVVNVTDLAGNSAVSSITLMIDKSAPVVTINSPLAGAQLTETPVTVNGSVVDTNTITSLTVNGIALTPATDGSFSGAIPLTEGANTLTATAIDIADNSGSAAVDVTLTLNQSPTITSVALLSAAENSPYRYDVDANDPDAGDTLTYSLVSSPVGMSIDSASGLIQWTPVTVDVGNQSITVRVVDRSGAEATQTFVVMVAPAINPTVVTTLQSATAFLYSGANPIQTGVVAGTIDVKRAAVIRGKVMGRDNQPLSDVTLTIKNHPEFGQTLSRSDGIFDMAVNGGGLLTINYEKAGYLPVQRQVNAPWQDYIWADDVVMIALDSAVTTIDLSSTTAMQVAQGNPVTDVDGTRQATVLFPQGITATMTLPDGTTQVLTTLNVRATEYTVGENGPEAMPGPLPPTSAYTYAVELSVDEAMAAGATRVDFNQPVPFYVDNFLDFPVGEIVPTGWYDREKSAWIPSDNGLIIGILAITNGMVELDLDGSGNAADASVLSNLGITDAERARLASLYTVGKSLWRVPITHFTPWDHNWPFGPPSDATDLLPPPPMDESPPDEDEPCVGGCIIQPQSQSLGEELPIIGTSFNLRYQSERMPGTIAARTLRIPLSGDVISTSLQAIEFTIDVAGQTYQQTFSAIPNQNYTFVWDGKDAYGRALGQTTATIRVEYHYSLVYYPARQDFQRAFARVRSAGAQFLGTRGSETSVLSRQWQRTLTGVAEAPHLASSALGGWGVDILHTYNPSARALFQGNGKVRKADGFNRVITRVAGTGAWGDSGDGGLADLARMRWPVDVSLAPDDSLYIADRISQNVRRVSPDGIITTVAGTGVQGYSGDGGLAVQAMLSWPEDVALGSDGSFYIADSGNHRIRRVAPDGIITTVVGTGAAGYAGDGGPADQALLNAPYGVAVGPDGSLYIADANNNSIRRVTPDGIITTIQAALSFPTDVAFGPDGSLYIADEGNNRVRRVTSDGTVTTVAGTGVQGDSGDGGFADQALLNAPNGVAMSIDGSLYIADSGNHRIRSITPEGIIITVAGTGNQGSFGDAGPADQAQLNAPSGVAIGANGNLYIADKRNSLVRKIGVAQTGVSNNEYLIYSTSGTRYYHFSTSGHHLRTLDTTTGAVIYQFRYDADGLLSEIEDVDGDITRIERSAGIPTAIVAPDGQRTSLSLGATGYLDIVTDPAGESWQSEYTTDGLMTAFTDRNGNRSDYTFDSEGRLLQDVNAINGGWQLARTDIDNGYSVAMTSGEGRIQTYLVERLPDGTRRQTDTARDGSVTIKNFKNAVTSTIFPDGTTSNMTEGPDPRFGMQSSVPQQSVLTTPSGLTRSIVVDRQAALLDANDLLSHTTLTETITTNGKASVSSYDTTSNTWTSTSPEGRIATVVLDARANPIQVQVADLEGITLGYDIRGRLSSQSQGQGAEMRSTTYSYHSSGSQAGWLASITDSLGQQAQFDYDAVGRVTRQTLPDGRFIDYSFDHNGNLASLTPPGGVAHVFSYTSGDQEAQYIPPEVGAGLNVTQYSYNLDKQLELVTRPDGQIVDPVYNITTGQLETLTLPRGSYQYGYDLTSGQLNQITAPDGGVLNYTYDGFLPLTETWTGSVSGVVTRTYNNDFQITRLDSNGFSFDYTYDNDGLLTGAGALGITRDPLNGLITSTSQGSVATTHGYNGFGELSSTNTQSQATLTLSVQGTNITDETLLISGQVSDASAVDINGAAMTLATDGTISGSVPLPSLGVNTLIIDVYDASGLLALQRNAIVQRFALGTAYTVREVLAISPGGDVYFTDNLNAVWQLPAGSSTPEQPAWLVGAQDAAVTSTGQIYLLKGTRLTTFDGAIETEVIDLAGAGLAFINDMVVGPDDLVYIASAPDIYRLAGNIVVLHTTLTGGDPEAGGVSFITLDSSNWGLVADGGYGVGFQRILSDGSTTPLFQRGFRSKFSVDSTGTVCYPGESTVECRQLDGTIIPLPFSSNSLKFGADNSLYHEAADSNVHRWAAGNDTPLIVATSTPVQGELQLSGATGGTLYSTTYTRDKLGRITQKQETITGATTTYDYRYDLAGRLTEVNTDGITTATSTYSYDANGNRSGGTYDAQDRLLTYGANGYTYTANGELQSKTNTGLTTNYTYDVLGNLTNATLPGGMTIDYLIDGQNRRIGKKIDGTLTQGFLYQDQLNPIAELDGLGNVVSTFVYGTKSNVPDYMIKGGNSYRIISDHLGSPRLVVSVADGAIVQLIEYDVWGNITNDTNPGFQPFGFAGGIYDQHTGLVRFGARDYDPQIGRWTAKDPIRFQGGDTNLYGYVINDPVNFVDPDGRILVNLVTGAIGAVVGGLVAAATGQSIAGGVISGGLSGLFPGGGLLANALIGAGSNVLANPCGDTVTNVVAGALGGVLGRQIGMANGVQAARSGANSTQAVTRAFASQAASGSGISGGAQAASGN</sequence>
<dbReference type="NCBIfam" id="TIGR01643">
    <property type="entry name" value="YD_repeat_2x"/>
    <property type="match status" value="2"/>
</dbReference>
<dbReference type="Pfam" id="PF24329">
    <property type="entry name" value="FN-plug_TEN1-4"/>
    <property type="match status" value="1"/>
</dbReference>
<feature type="region of interest" description="Disordered" evidence="4">
    <location>
        <begin position="1282"/>
        <end position="1304"/>
    </location>
</feature>
<dbReference type="SUPFAM" id="SSF101898">
    <property type="entry name" value="NHL repeat"/>
    <property type="match status" value="1"/>
</dbReference>
<dbReference type="PANTHER" id="PTHR11219:SF69">
    <property type="entry name" value="TENEURIN-A"/>
    <property type="match status" value="1"/>
</dbReference>
<dbReference type="InterPro" id="IPR011048">
    <property type="entry name" value="Haem_d1_sf"/>
</dbReference>
<dbReference type="InterPro" id="IPR056820">
    <property type="entry name" value="TEN_TTR-like"/>
</dbReference>
<dbReference type="InterPro" id="IPR057627">
    <property type="entry name" value="FN-plug_TEN1-4"/>
</dbReference>
<dbReference type="Gene3D" id="2.180.10.10">
    <property type="entry name" value="RHS repeat-associated core"/>
    <property type="match status" value="2"/>
</dbReference>
<dbReference type="Pfam" id="PF10282">
    <property type="entry name" value="Lactonase"/>
    <property type="match status" value="1"/>
</dbReference>
<reference evidence="6" key="1">
    <citation type="submission" date="2018-06" db="EMBL/GenBank/DDBJ databases">
        <authorList>
            <person name="Zhirakovskaya E."/>
        </authorList>
    </citation>
    <scope>NUCLEOTIDE SEQUENCE</scope>
</reference>
<evidence type="ECO:0000256" key="1">
    <source>
        <dbReference type="ARBA" id="ARBA00022536"/>
    </source>
</evidence>
<accession>A0A3B0ZJ46</accession>
<dbReference type="NCBIfam" id="TIGR02276">
    <property type="entry name" value="beta_rpt_yvtn"/>
    <property type="match status" value="1"/>
</dbReference>
<evidence type="ECO:0000256" key="2">
    <source>
        <dbReference type="ARBA" id="ARBA00022737"/>
    </source>
</evidence>
<dbReference type="GO" id="GO:0046982">
    <property type="term" value="F:protein heterodimerization activity"/>
    <property type="evidence" value="ECO:0007669"/>
    <property type="project" value="TreeGrafter"/>
</dbReference>
<protein>
    <recommendedName>
        <fullName evidence="5">Dystroglycan-type cadherin-like domain-containing protein</fullName>
    </recommendedName>
</protein>
<dbReference type="SUPFAM" id="SSF49464">
    <property type="entry name" value="Carboxypeptidase regulatory domain-like"/>
    <property type="match status" value="1"/>
</dbReference>
<dbReference type="InterPro" id="IPR013783">
    <property type="entry name" value="Ig-like_fold"/>
</dbReference>
<dbReference type="InterPro" id="IPR056823">
    <property type="entry name" value="TEN-like_YD-shell"/>
</dbReference>
<dbReference type="InterPro" id="IPR011042">
    <property type="entry name" value="6-blade_b-propeller_TolB-like"/>
</dbReference>
<dbReference type="SMART" id="SM00736">
    <property type="entry name" value="CADG"/>
    <property type="match status" value="1"/>
</dbReference>
<dbReference type="PANTHER" id="PTHR11219">
    <property type="entry name" value="TENEURIN AND N-ACETYLGLUCOSAMINE-1-PHOSPHODIESTER ALPHA-N-ACETYLGLUCOSAMINIDASE"/>
    <property type="match status" value="1"/>
</dbReference>
<dbReference type="Pfam" id="PF05345">
    <property type="entry name" value="He_PIG"/>
    <property type="match status" value="1"/>
</dbReference>
<dbReference type="InterPro" id="IPR048433">
    <property type="entry name" value="YNCE-like_beta-prop"/>
</dbReference>
<dbReference type="InterPro" id="IPR006530">
    <property type="entry name" value="YD"/>
</dbReference>
<dbReference type="SUPFAM" id="SSF63829">
    <property type="entry name" value="Calcium-dependent phosphotriesterase"/>
    <property type="match status" value="1"/>
</dbReference>
<dbReference type="InterPro" id="IPR015943">
    <property type="entry name" value="WD40/YVTN_repeat-like_dom_sf"/>
</dbReference>
<dbReference type="InterPro" id="IPR056822">
    <property type="entry name" value="TEN_NHL"/>
</dbReference>